<dbReference type="FunCoup" id="A0A2G5D401">
    <property type="interactions" value="102"/>
</dbReference>
<accession>A0A2G5D401</accession>
<dbReference type="PANTHER" id="PTHR33322">
    <property type="entry name" value="BAG DOMAIN CONTAINING PROTEIN, EXPRESSED"/>
    <property type="match status" value="1"/>
</dbReference>
<sequence>CHRFIPLHFLTKQPSPSTTTTCLNKTLICYTTTITSKQKFTKKTWWPVTNNNHRHTIDTLQTPRDPHDSYSRNLYISTKIQSNYRTHLIKTLYKTISTINIQTTYLQNMIQRQETVDLIRSNEREKIRLNEALMILLLKLDSVKGIDPTVRDARRKVSRRIVGLQEILDGISDERVMGIDELMRKWEEMVIDMEKEVWEEDEDRLTKSEKREMERFCFEKLGFRCMERFLHS</sequence>
<dbReference type="EMBL" id="KZ305045">
    <property type="protein sequence ID" value="PIA38244.1"/>
    <property type="molecule type" value="Genomic_DNA"/>
</dbReference>
<evidence type="ECO:0000313" key="4">
    <source>
        <dbReference type="Proteomes" id="UP000230069"/>
    </source>
</evidence>
<dbReference type="SUPFAM" id="SSF63491">
    <property type="entry name" value="BAG domain"/>
    <property type="match status" value="1"/>
</dbReference>
<dbReference type="AlphaFoldDB" id="A0A2G5D401"/>
<gene>
    <name evidence="3" type="ORF">AQUCO_02800131v1</name>
</gene>
<keyword evidence="1" id="KW-0143">Chaperone</keyword>
<dbReference type="Gene3D" id="1.20.58.120">
    <property type="entry name" value="BAG domain"/>
    <property type="match status" value="1"/>
</dbReference>
<dbReference type="GO" id="GO:0051087">
    <property type="term" value="F:protein-folding chaperone binding"/>
    <property type="evidence" value="ECO:0007669"/>
    <property type="project" value="InterPro"/>
</dbReference>
<reference evidence="3 4" key="1">
    <citation type="submission" date="2017-09" db="EMBL/GenBank/DDBJ databases">
        <title>WGS assembly of Aquilegia coerulea Goldsmith.</title>
        <authorList>
            <person name="Hodges S."/>
            <person name="Kramer E."/>
            <person name="Nordborg M."/>
            <person name="Tomkins J."/>
            <person name="Borevitz J."/>
            <person name="Derieg N."/>
            <person name="Yan J."/>
            <person name="Mihaltcheva S."/>
            <person name="Hayes R.D."/>
            <person name="Rokhsar D."/>
        </authorList>
    </citation>
    <scope>NUCLEOTIDE SEQUENCE [LARGE SCALE GENOMIC DNA]</scope>
    <source>
        <strain evidence="4">cv. Goldsmith</strain>
    </source>
</reference>
<dbReference type="PROSITE" id="PS51035">
    <property type="entry name" value="BAG"/>
    <property type="match status" value="1"/>
</dbReference>
<dbReference type="Pfam" id="PF02179">
    <property type="entry name" value="BAG"/>
    <property type="match status" value="1"/>
</dbReference>
<dbReference type="Proteomes" id="UP000230069">
    <property type="component" value="Unassembled WGS sequence"/>
</dbReference>
<dbReference type="OrthoDB" id="1907216at2759"/>
<evidence type="ECO:0000259" key="2">
    <source>
        <dbReference type="PROSITE" id="PS51035"/>
    </source>
</evidence>
<dbReference type="InterPro" id="IPR036533">
    <property type="entry name" value="BAG_dom_sf"/>
</dbReference>
<feature type="non-terminal residue" evidence="3">
    <location>
        <position position="1"/>
    </location>
</feature>
<feature type="domain" description="BAG" evidence="2">
    <location>
        <begin position="95"/>
        <end position="172"/>
    </location>
</feature>
<dbReference type="STRING" id="218851.A0A2G5D401"/>
<dbReference type="InParanoid" id="A0A2G5D401"/>
<keyword evidence="4" id="KW-1185">Reference proteome</keyword>
<name>A0A2G5D401_AQUCA</name>
<dbReference type="InterPro" id="IPR040400">
    <property type="entry name" value="BAG5/6/7/8"/>
</dbReference>
<proteinExistence type="predicted"/>
<evidence type="ECO:0000256" key="1">
    <source>
        <dbReference type="ARBA" id="ARBA00023186"/>
    </source>
</evidence>
<dbReference type="GO" id="GO:0006457">
    <property type="term" value="P:protein folding"/>
    <property type="evidence" value="ECO:0007669"/>
    <property type="project" value="TreeGrafter"/>
</dbReference>
<organism evidence="3 4">
    <name type="scientific">Aquilegia coerulea</name>
    <name type="common">Rocky mountain columbine</name>
    <dbReference type="NCBI Taxonomy" id="218851"/>
    <lineage>
        <taxon>Eukaryota</taxon>
        <taxon>Viridiplantae</taxon>
        <taxon>Streptophyta</taxon>
        <taxon>Embryophyta</taxon>
        <taxon>Tracheophyta</taxon>
        <taxon>Spermatophyta</taxon>
        <taxon>Magnoliopsida</taxon>
        <taxon>Ranunculales</taxon>
        <taxon>Ranunculaceae</taxon>
        <taxon>Thalictroideae</taxon>
        <taxon>Aquilegia</taxon>
    </lineage>
</organism>
<evidence type="ECO:0000313" key="3">
    <source>
        <dbReference type="EMBL" id="PIA38244.1"/>
    </source>
</evidence>
<dbReference type="InterPro" id="IPR003103">
    <property type="entry name" value="BAG_domain"/>
</dbReference>
<dbReference type="SMART" id="SM00264">
    <property type="entry name" value="BAG"/>
    <property type="match status" value="1"/>
</dbReference>
<dbReference type="GO" id="GO:0009506">
    <property type="term" value="C:plasmodesma"/>
    <property type="evidence" value="ECO:0007669"/>
    <property type="project" value="TreeGrafter"/>
</dbReference>
<dbReference type="PANTHER" id="PTHR33322:SF8">
    <property type="entry name" value="BAG FAMILY MOLECULAR CHAPERONE REGULATOR 5, MITOCHONDRIAL"/>
    <property type="match status" value="1"/>
</dbReference>
<protein>
    <recommendedName>
        <fullName evidence="2">BAG domain-containing protein</fullName>
    </recommendedName>
</protein>